<sequence>MNPSPPIRVASVPAAHPYVEHLTDPDHLDDTDEGGRGIVRLPDPPPDVADPLPGQWWPPRVLEPGWIDAHAAEIDLVHLHFGFDAADPAGLRDWVAALDTHRIPLVMTVHDLVNPHFADQRGHLAHLDVLVPAATELITLTAGAAAEIARGWGRTATVVPHPHVVPLAQLRDPVPPRPTLTVGVHAKSLRANLDPLPVLQALLVSTGQLPDLRVQVHRHPDLATRTDDRARALTAFLADRAADPAWTVLTHDRYDDEELWTALTSVDVCVLPYGFGTHSGWLEACVDLGVGVIVPDVGHYAGQHGHPTLHRLADGGVDAEALTDTLRRVSADRAVAGPPRPDRRGQRREIARAHAAVYRRALGRA</sequence>
<dbReference type="RefSeq" id="WP_205258296.1">
    <property type="nucleotide sequence ID" value="NZ_BAAAPV010000002.1"/>
</dbReference>
<dbReference type="Gene3D" id="3.40.50.2000">
    <property type="entry name" value="Glycogen Phosphorylase B"/>
    <property type="match status" value="1"/>
</dbReference>
<comment type="caution">
    <text evidence="2">The sequence shown here is derived from an EMBL/GenBank/DDBJ whole genome shotgun (WGS) entry which is preliminary data.</text>
</comment>
<reference evidence="2" key="1">
    <citation type="submission" date="2021-01" db="EMBL/GenBank/DDBJ databases">
        <title>KCTC 19127 draft genome.</title>
        <authorList>
            <person name="An D."/>
        </authorList>
    </citation>
    <scope>NUCLEOTIDE SEQUENCE</scope>
    <source>
        <strain evidence="2">KCTC 19127</strain>
    </source>
</reference>
<dbReference type="SUPFAM" id="SSF53756">
    <property type="entry name" value="UDP-Glycosyltransferase/glycogen phosphorylase"/>
    <property type="match status" value="1"/>
</dbReference>
<dbReference type="AlphaFoldDB" id="A0A938YRL0"/>
<proteinExistence type="predicted"/>
<gene>
    <name evidence="2" type="ORF">JL107_17130</name>
</gene>
<feature type="region of interest" description="Disordered" evidence="1">
    <location>
        <begin position="21"/>
        <end position="54"/>
    </location>
</feature>
<accession>A0A938YRL0</accession>
<evidence type="ECO:0000313" key="3">
    <source>
        <dbReference type="Proteomes" id="UP000663801"/>
    </source>
</evidence>
<evidence type="ECO:0000256" key="1">
    <source>
        <dbReference type="SAM" id="MobiDB-lite"/>
    </source>
</evidence>
<organism evidence="2 3">
    <name type="scientific">Nakamurella flavida</name>
    <dbReference type="NCBI Taxonomy" id="363630"/>
    <lineage>
        <taxon>Bacteria</taxon>
        <taxon>Bacillati</taxon>
        <taxon>Actinomycetota</taxon>
        <taxon>Actinomycetes</taxon>
        <taxon>Nakamurellales</taxon>
        <taxon>Nakamurellaceae</taxon>
        <taxon>Nakamurella</taxon>
    </lineage>
</organism>
<dbReference type="EMBL" id="JAERWL010000015">
    <property type="protein sequence ID" value="MBM9478174.1"/>
    <property type="molecule type" value="Genomic_DNA"/>
</dbReference>
<evidence type="ECO:0000313" key="2">
    <source>
        <dbReference type="EMBL" id="MBM9478174.1"/>
    </source>
</evidence>
<protein>
    <submittedName>
        <fullName evidence="2">Glycosyltransferase</fullName>
    </submittedName>
</protein>
<name>A0A938YRL0_9ACTN</name>
<dbReference type="Proteomes" id="UP000663801">
    <property type="component" value="Unassembled WGS sequence"/>
</dbReference>
<keyword evidence="3" id="KW-1185">Reference proteome</keyword>